<dbReference type="EMBL" id="CP011801">
    <property type="protein sequence ID" value="ALA61087.1"/>
    <property type="molecule type" value="Genomic_DNA"/>
</dbReference>
<proteinExistence type="predicted"/>
<evidence type="ECO:0000313" key="3">
    <source>
        <dbReference type="Proteomes" id="UP000069205"/>
    </source>
</evidence>
<name>A0A0K2GKD1_NITMO</name>
<dbReference type="KEGG" id="nmv:NITMOv2_4718"/>
<dbReference type="STRING" id="42253.NITMOv2_4718"/>
<keyword evidence="1" id="KW-0812">Transmembrane</keyword>
<gene>
    <name evidence="2" type="ORF">NITMOv2_4718</name>
</gene>
<evidence type="ECO:0000313" key="2">
    <source>
        <dbReference type="EMBL" id="ALA61087.1"/>
    </source>
</evidence>
<organism evidence="2 3">
    <name type="scientific">Nitrospira moscoviensis</name>
    <dbReference type="NCBI Taxonomy" id="42253"/>
    <lineage>
        <taxon>Bacteria</taxon>
        <taxon>Pseudomonadati</taxon>
        <taxon>Nitrospirota</taxon>
        <taxon>Nitrospiria</taxon>
        <taxon>Nitrospirales</taxon>
        <taxon>Nitrospiraceae</taxon>
        <taxon>Nitrospira</taxon>
    </lineage>
</organism>
<dbReference type="PATRIC" id="fig|42253.5.peg.4651"/>
<reference evidence="2 3" key="1">
    <citation type="journal article" date="2015" name="Proc. Natl. Acad. Sci. U.S.A.">
        <title>Expanded metabolic versatility of ubiquitous nitrite-oxidizing bacteria from the genus Nitrospira.</title>
        <authorList>
            <person name="Koch H."/>
            <person name="Lucker S."/>
            <person name="Albertsen M."/>
            <person name="Kitzinger K."/>
            <person name="Herbold C."/>
            <person name="Spieck E."/>
            <person name="Nielsen P.H."/>
            <person name="Wagner M."/>
            <person name="Daims H."/>
        </authorList>
    </citation>
    <scope>NUCLEOTIDE SEQUENCE [LARGE SCALE GENOMIC DNA]</scope>
    <source>
        <strain evidence="2 3">NSP M-1</strain>
    </source>
</reference>
<evidence type="ECO:0008006" key="4">
    <source>
        <dbReference type="Google" id="ProtNLM"/>
    </source>
</evidence>
<sequence length="369" mass="41739">MPAPPSPLVITKGTCFALFAYDIGLSINLTEAERRITASTERGRLRHKARAPQYFEYRPAPLRLVQEGGVFAVGLYQSSPTVEVMVYDFGAVTITYRFPLDGPFDHLLDLSESLYENEQLLMESRTRVDQLIHVLSPAIERPRVADEVEDYLIFSIESCQSAGGRPLWMTEEAELARILRAERTPLSEQETADALSCRISFGLEDAALIDWNAAVLFGKEMDDVRAVLEFANVELLEMRLLDEQLDRSLDQAYEALSRKPRLLSLPGSHEKDTTHIAQLQVDAALLFERVTNTLKLLGDQYLARVYRLVSQRFHLEAWDASILRKLQTLESIYGKMSDRAGTRRMEVLEWIIIVLIAVSIAVSFLPPGH</sequence>
<evidence type="ECO:0000256" key="1">
    <source>
        <dbReference type="SAM" id="Phobius"/>
    </source>
</evidence>
<keyword evidence="3" id="KW-1185">Reference proteome</keyword>
<dbReference type="OrthoDB" id="180075at2"/>
<keyword evidence="1" id="KW-1133">Transmembrane helix</keyword>
<dbReference type="Proteomes" id="UP000069205">
    <property type="component" value="Chromosome"/>
</dbReference>
<protein>
    <recommendedName>
        <fullName evidence="4">DUF155 domain-containing protein</fullName>
    </recommendedName>
</protein>
<dbReference type="AlphaFoldDB" id="A0A0K2GKD1"/>
<dbReference type="RefSeq" id="WP_053381799.1">
    <property type="nucleotide sequence ID" value="NZ_CP011801.1"/>
</dbReference>
<feature type="transmembrane region" description="Helical" evidence="1">
    <location>
        <begin position="347"/>
        <end position="365"/>
    </location>
</feature>
<accession>A0A0K2GKD1</accession>
<keyword evidence="1" id="KW-0472">Membrane</keyword>